<dbReference type="RefSeq" id="WP_345043067.1">
    <property type="nucleotide sequence ID" value="NZ_BAAAYL010000001.1"/>
</dbReference>
<dbReference type="SUPFAM" id="SSF52047">
    <property type="entry name" value="RNI-like"/>
    <property type="match status" value="1"/>
</dbReference>
<comment type="caution">
    <text evidence="1">The sequence shown here is derived from an EMBL/GenBank/DDBJ whole genome shotgun (WGS) entry which is preliminary data.</text>
</comment>
<reference evidence="2" key="1">
    <citation type="journal article" date="2019" name="Int. J. Syst. Evol. Microbiol.">
        <title>The Global Catalogue of Microorganisms (GCM) 10K type strain sequencing project: providing services to taxonomists for standard genome sequencing and annotation.</title>
        <authorList>
            <consortium name="The Broad Institute Genomics Platform"/>
            <consortium name="The Broad Institute Genome Sequencing Center for Infectious Disease"/>
            <person name="Wu L."/>
            <person name="Ma J."/>
        </authorList>
    </citation>
    <scope>NUCLEOTIDE SEQUENCE [LARGE SCALE GENOMIC DNA]</scope>
    <source>
        <strain evidence="2">JCM 9651</strain>
    </source>
</reference>
<keyword evidence="2" id="KW-1185">Reference proteome</keyword>
<evidence type="ECO:0000313" key="2">
    <source>
        <dbReference type="Proteomes" id="UP001499990"/>
    </source>
</evidence>
<dbReference type="EMBL" id="BAAAYL010000001">
    <property type="protein sequence ID" value="GAA3378454.1"/>
    <property type="molecule type" value="Genomic_DNA"/>
</dbReference>
<dbReference type="NCBIfam" id="NF038076">
    <property type="entry name" value="fam_STM4015"/>
    <property type="match status" value="1"/>
</dbReference>
<evidence type="ECO:0000313" key="1">
    <source>
        <dbReference type="EMBL" id="GAA3378454.1"/>
    </source>
</evidence>
<protein>
    <submittedName>
        <fullName evidence="1">STM4015 family protein</fullName>
    </submittedName>
</protein>
<accession>A0ABP6SK20</accession>
<dbReference type="Gene3D" id="3.80.10.10">
    <property type="entry name" value="Ribonuclease Inhibitor"/>
    <property type="match status" value="1"/>
</dbReference>
<proteinExistence type="predicted"/>
<dbReference type="Proteomes" id="UP001499990">
    <property type="component" value="Unassembled WGS sequence"/>
</dbReference>
<name>A0ABP6SK20_9ACTN</name>
<sequence>MTSEHLTRFHGLPVFTFPEAGDPETAELPAPGSVAWRLDALWHDDRPFASLWREFLGAVDSAQVRALVIGPWWHDEYTDLDEVLEPLVADADRFPELRALFLADVVGEECEISWIQLGDITPVLNAFPLLEKLTTRGGENLVLQPVRHEALRVLRCESGGLPPEFVRAVGACDFPALDHLELWLGTSWYGGDSQLPDVMPILEGGARFPRLRHLGLQNSDIQDEIATAVAGAPIVAQLESLTLSMGVLSDEGAAALLTGQPLTHLRQLDLCHHFLSDPMMQRLRSALEPHSVEVDLSFRHMAGHVGGRYVAVGE</sequence>
<organism evidence="1 2">
    <name type="scientific">Streptomyces sannanensis</name>
    <dbReference type="NCBI Taxonomy" id="285536"/>
    <lineage>
        <taxon>Bacteria</taxon>
        <taxon>Bacillati</taxon>
        <taxon>Actinomycetota</taxon>
        <taxon>Actinomycetes</taxon>
        <taxon>Kitasatosporales</taxon>
        <taxon>Streptomycetaceae</taxon>
        <taxon>Streptomyces</taxon>
    </lineage>
</organism>
<gene>
    <name evidence="1" type="ORF">GCM10020367_58000</name>
</gene>
<dbReference type="InterPro" id="IPR047722">
    <property type="entry name" value="STM4015-like"/>
</dbReference>
<dbReference type="InterPro" id="IPR032675">
    <property type="entry name" value="LRR_dom_sf"/>
</dbReference>